<reference evidence="22" key="1">
    <citation type="submission" date="2011-05" db="EMBL/GenBank/DDBJ databases">
        <authorList>
            <person name="Richards S.R."/>
            <person name="Qu J."/>
            <person name="Jiang H."/>
            <person name="Jhangiani S.N."/>
            <person name="Agravi P."/>
            <person name="Goodspeed R."/>
            <person name="Gross S."/>
            <person name="Mandapat C."/>
            <person name="Jackson L."/>
            <person name="Mathew T."/>
            <person name="Pu L."/>
            <person name="Thornton R."/>
            <person name="Saada N."/>
            <person name="Wilczek-Boney K.B."/>
            <person name="Lee S."/>
            <person name="Kovar C."/>
            <person name="Wu Y."/>
            <person name="Scherer S.E."/>
            <person name="Worley K.C."/>
            <person name="Muzny D.M."/>
            <person name="Gibbs R."/>
        </authorList>
    </citation>
    <scope>NUCLEOTIDE SEQUENCE</scope>
    <source>
        <strain evidence="22">Brora</strain>
    </source>
</reference>
<reference evidence="21" key="2">
    <citation type="submission" date="2015-02" db="UniProtKB">
        <authorList>
            <consortium name="EnsemblMetazoa"/>
        </authorList>
    </citation>
    <scope>IDENTIFICATION</scope>
</reference>
<dbReference type="EnsemblMetazoa" id="SMAR002572-RA">
    <property type="protein sequence ID" value="SMAR002572-PA"/>
    <property type="gene ID" value="SMAR002572"/>
</dbReference>
<dbReference type="EMBL" id="JH431176">
    <property type="status" value="NOT_ANNOTATED_CDS"/>
    <property type="molecule type" value="Genomic_DNA"/>
</dbReference>
<evidence type="ECO:0000256" key="10">
    <source>
        <dbReference type="ARBA" id="ARBA00022723"/>
    </source>
</evidence>
<dbReference type="GO" id="GO:0030158">
    <property type="term" value="F:protein xylosyltransferase activity"/>
    <property type="evidence" value="ECO:0007669"/>
    <property type="project" value="UniProtKB-EC"/>
</dbReference>
<evidence type="ECO:0000256" key="12">
    <source>
        <dbReference type="ARBA" id="ARBA00022968"/>
    </source>
</evidence>
<protein>
    <recommendedName>
        <fullName evidence="6">protein xylosyltransferase</fullName>
        <ecNumber evidence="6">2.4.2.26</ecNumber>
    </recommendedName>
    <alternativeName>
        <fullName evidence="18">Peptide O-xylosyltransferase</fullName>
    </alternativeName>
</protein>
<keyword evidence="13" id="KW-1133">Transmembrane helix</keyword>
<dbReference type="Pfam" id="PF12529">
    <property type="entry name" value="Xylo_C"/>
    <property type="match status" value="1"/>
</dbReference>
<evidence type="ECO:0000256" key="9">
    <source>
        <dbReference type="ARBA" id="ARBA00022692"/>
    </source>
</evidence>
<evidence type="ECO:0000256" key="5">
    <source>
        <dbReference type="ARBA" id="ARBA00010195"/>
    </source>
</evidence>
<dbReference type="AlphaFoldDB" id="T1INJ3"/>
<dbReference type="GO" id="GO:0046872">
    <property type="term" value="F:metal ion binding"/>
    <property type="evidence" value="ECO:0007669"/>
    <property type="project" value="UniProtKB-KW"/>
</dbReference>
<dbReference type="GO" id="GO:0015012">
    <property type="term" value="P:heparan sulfate proteoglycan biosynthetic process"/>
    <property type="evidence" value="ECO:0007669"/>
    <property type="project" value="UniProtKB-UniPathway"/>
</dbReference>
<keyword evidence="7" id="KW-0328">Glycosyltransferase</keyword>
<organism evidence="21 22">
    <name type="scientific">Strigamia maritima</name>
    <name type="common">European centipede</name>
    <name type="synonym">Geophilus maritimus</name>
    <dbReference type="NCBI Taxonomy" id="126957"/>
    <lineage>
        <taxon>Eukaryota</taxon>
        <taxon>Metazoa</taxon>
        <taxon>Ecdysozoa</taxon>
        <taxon>Arthropoda</taxon>
        <taxon>Myriapoda</taxon>
        <taxon>Chilopoda</taxon>
        <taxon>Pleurostigmophora</taxon>
        <taxon>Geophilomorpha</taxon>
        <taxon>Linotaeniidae</taxon>
        <taxon>Strigamia</taxon>
    </lineage>
</organism>
<evidence type="ECO:0000259" key="20">
    <source>
        <dbReference type="PROSITE" id="PS51212"/>
    </source>
</evidence>
<comment type="catalytic activity">
    <reaction evidence="19">
        <text>UDP-alpha-D-xylose + L-seryl-[protein] = 3-O-(beta-D-xylosyl)-L-seryl-[protein] + UDP + H(+)</text>
        <dbReference type="Rhea" id="RHEA:50192"/>
        <dbReference type="Rhea" id="RHEA-COMP:9863"/>
        <dbReference type="Rhea" id="RHEA-COMP:12567"/>
        <dbReference type="ChEBI" id="CHEBI:15378"/>
        <dbReference type="ChEBI" id="CHEBI:29999"/>
        <dbReference type="ChEBI" id="CHEBI:57632"/>
        <dbReference type="ChEBI" id="CHEBI:58223"/>
        <dbReference type="ChEBI" id="CHEBI:132085"/>
        <dbReference type="EC" id="2.4.2.26"/>
    </reaction>
</comment>
<dbReference type="eggNOG" id="KOG4157">
    <property type="taxonomic scope" value="Eukaryota"/>
</dbReference>
<evidence type="ECO:0000256" key="13">
    <source>
        <dbReference type="ARBA" id="ARBA00022989"/>
    </source>
</evidence>
<dbReference type="PANTHER" id="PTHR46025">
    <property type="entry name" value="XYLOSYLTRANSFERASE OXT"/>
    <property type="match status" value="1"/>
</dbReference>
<evidence type="ECO:0000256" key="17">
    <source>
        <dbReference type="ARBA" id="ARBA00023180"/>
    </source>
</evidence>
<evidence type="ECO:0000256" key="4">
    <source>
        <dbReference type="ARBA" id="ARBA00005093"/>
    </source>
</evidence>
<dbReference type="UniPathway" id="UPA00756"/>
<evidence type="ECO:0000256" key="6">
    <source>
        <dbReference type="ARBA" id="ARBA00011972"/>
    </source>
</evidence>
<keyword evidence="14" id="KW-0333">Golgi apparatus</keyword>
<evidence type="ECO:0000256" key="19">
    <source>
        <dbReference type="ARBA" id="ARBA00047847"/>
    </source>
</evidence>
<dbReference type="SMART" id="SM00321">
    <property type="entry name" value="WSC"/>
    <property type="match status" value="1"/>
</dbReference>
<accession>T1INJ3</accession>
<dbReference type="InterPro" id="IPR003406">
    <property type="entry name" value="Glyco_trans_14"/>
</dbReference>
<dbReference type="PROSITE" id="PS51212">
    <property type="entry name" value="WSC"/>
    <property type="match status" value="1"/>
</dbReference>
<dbReference type="EC" id="2.4.2.26" evidence="6"/>
<dbReference type="HOGENOM" id="CLU_012840_1_0_1"/>
<comment type="pathway">
    <text evidence="4">Glycan metabolism; heparan sulfate biosynthesis.</text>
</comment>
<evidence type="ECO:0000256" key="3">
    <source>
        <dbReference type="ARBA" id="ARBA00004840"/>
    </source>
</evidence>
<keyword evidence="10" id="KW-0479">Metal-binding</keyword>
<dbReference type="GO" id="GO:0005789">
    <property type="term" value="C:endoplasmic reticulum membrane"/>
    <property type="evidence" value="ECO:0007669"/>
    <property type="project" value="UniProtKB-SubCell"/>
</dbReference>
<dbReference type="UniPathway" id="UPA00755"/>
<dbReference type="GO" id="GO:0000139">
    <property type="term" value="C:Golgi membrane"/>
    <property type="evidence" value="ECO:0007669"/>
    <property type="project" value="UniProtKB-SubCell"/>
</dbReference>
<dbReference type="InterPro" id="IPR043538">
    <property type="entry name" value="XYLT"/>
</dbReference>
<dbReference type="Pfam" id="PF02485">
    <property type="entry name" value="Branch"/>
    <property type="match status" value="1"/>
</dbReference>
<name>T1INJ3_STRMM</name>
<dbReference type="PhylomeDB" id="T1INJ3"/>
<dbReference type="InterPro" id="IPR002889">
    <property type="entry name" value="WSC_carb-bd"/>
</dbReference>
<evidence type="ECO:0000313" key="22">
    <source>
        <dbReference type="Proteomes" id="UP000014500"/>
    </source>
</evidence>
<dbReference type="Pfam" id="PF01822">
    <property type="entry name" value="WSC"/>
    <property type="match status" value="1"/>
</dbReference>
<dbReference type="GO" id="GO:0050650">
    <property type="term" value="P:chondroitin sulfate proteoglycan biosynthetic process"/>
    <property type="evidence" value="ECO:0007669"/>
    <property type="project" value="TreeGrafter"/>
</dbReference>
<comment type="pathway">
    <text evidence="3">Glycan metabolism; chondroitin sulfate biosynthesis.</text>
</comment>
<evidence type="ECO:0000256" key="8">
    <source>
        <dbReference type="ARBA" id="ARBA00022679"/>
    </source>
</evidence>
<evidence type="ECO:0000256" key="18">
    <source>
        <dbReference type="ARBA" id="ARBA00042865"/>
    </source>
</evidence>
<keyword evidence="8" id="KW-0808">Transferase</keyword>
<evidence type="ECO:0000256" key="7">
    <source>
        <dbReference type="ARBA" id="ARBA00022676"/>
    </source>
</evidence>
<keyword evidence="15" id="KW-0472">Membrane</keyword>
<keyword evidence="11" id="KW-0256">Endoplasmic reticulum</keyword>
<evidence type="ECO:0000313" key="21">
    <source>
        <dbReference type="EnsemblMetazoa" id="SMAR002572-PA"/>
    </source>
</evidence>
<evidence type="ECO:0000256" key="2">
    <source>
        <dbReference type="ARBA" id="ARBA00004648"/>
    </source>
</evidence>
<dbReference type="OMA" id="RECFCGF"/>
<evidence type="ECO:0000256" key="15">
    <source>
        <dbReference type="ARBA" id="ARBA00023136"/>
    </source>
</evidence>
<dbReference type="InterPro" id="IPR024448">
    <property type="entry name" value="XylT_C"/>
</dbReference>
<dbReference type="PANTHER" id="PTHR46025:SF3">
    <property type="entry name" value="XYLOSYLTRANSFERASE OXT"/>
    <property type="match status" value="1"/>
</dbReference>
<dbReference type="Proteomes" id="UP000014500">
    <property type="component" value="Unassembled WGS sequence"/>
</dbReference>
<proteinExistence type="inferred from homology"/>
<dbReference type="eggNOG" id="KOG0799">
    <property type="taxonomic scope" value="Eukaryota"/>
</dbReference>
<keyword evidence="22" id="KW-1185">Reference proteome</keyword>
<keyword evidence="16" id="KW-1015">Disulfide bond</keyword>
<sequence>MHVLVHSFPFDVNFQLTQIGKNMKGSRCYQVCNDQYVAAVIGMRHNRKAGEYLGCFRDQQNARLLTGHMSKLASNTPTRCLDLCLQSGFQLAGVQYSHECFCGDDVPTNKAKVGETLCDLKCPEDENLICGGFYYMNVYYTGLQKAHRTEIHLKPDPDVIPVRILYVLTLNGRAVRQVRRLLKNLYHTRNYYYIHVDVRQDYLYRQLLVLEEQFANIRLSRRRMSTIWGGASLLQMLLQCMEDTLKMTHWKWDFFINLSESDFPIKVSEDLVNFLTANREKNFVKSHGKDTQRFIGKQGLDKTFYECDTHMWRVGDRKLPWGVRIDGGSDWVALSRGFCGYLVTSKDDLVVGLKTVYAHTLLPAESFFHTVLRNSEFCNTYVNNNLRLTNWKRKIGCRCQYEHIVDWCGCSPNDFKPDDWTKIQSTKEHLYFFARKFEPVINQKIIDQVETWLYGSQEHGLNKHWQNEYHHLDVSPKPNDAFLTAYHSITRLSVRLFKSKHEKCKISPAKVLEATTYNDNDSYKGTLILFEATIGRQKTMVRFETLASPLRHYAMFKPVGPTSRLKDLQVGTDYDQKEQLFRNFARILGPLSELYVMHKWGPGNAFYATFAWVDPTNTVVTTYEAKILAGVQVDFHKPPLQRPLRPGVWTVKLLYTWQVVAETKFLVTPTSFMNGLEIGHEHVRKKRFVHSGPIETQKNENFTGVERLLGLSKTKASLLRQANSNAQRYAKDLLDWIDNLTSQFYVVQETCHVGDEFIDGYSGCANVKIEACHSSRWSSRSPDPKTEIGGIDEKTGRLMRVY</sequence>
<dbReference type="STRING" id="126957.T1INJ3"/>
<keyword evidence="17" id="KW-0325">Glycoprotein</keyword>
<evidence type="ECO:0000256" key="11">
    <source>
        <dbReference type="ARBA" id="ARBA00022824"/>
    </source>
</evidence>
<keyword evidence="9" id="KW-0812">Transmembrane</keyword>
<evidence type="ECO:0000256" key="16">
    <source>
        <dbReference type="ARBA" id="ARBA00023157"/>
    </source>
</evidence>
<evidence type="ECO:0000256" key="1">
    <source>
        <dbReference type="ARBA" id="ARBA00004323"/>
    </source>
</evidence>
<evidence type="ECO:0000256" key="14">
    <source>
        <dbReference type="ARBA" id="ARBA00023034"/>
    </source>
</evidence>
<feature type="domain" description="WSC" evidence="20">
    <location>
        <begin position="49"/>
        <end position="142"/>
    </location>
</feature>
<comment type="similarity">
    <text evidence="5">Belongs to the glycosyltransferase 14 family. XylT subfamily.</text>
</comment>
<comment type="subcellular location">
    <subcellularLocation>
        <location evidence="2">Endoplasmic reticulum membrane</location>
        <topology evidence="2">Single-pass type II membrane protein</topology>
    </subcellularLocation>
    <subcellularLocation>
        <location evidence="1">Golgi apparatus membrane</location>
        <topology evidence="1">Single-pass type II membrane protein</topology>
    </subcellularLocation>
</comment>
<keyword evidence="12" id="KW-0735">Signal-anchor</keyword>